<reference evidence="1" key="1">
    <citation type="submission" date="2020-10" db="EMBL/GenBank/DDBJ databases">
        <authorList>
            <person name="Gilroy R."/>
        </authorList>
    </citation>
    <scope>NUCLEOTIDE SEQUENCE</scope>
    <source>
        <strain evidence="1">D5-748</strain>
    </source>
</reference>
<proteinExistence type="predicted"/>
<reference evidence="1" key="2">
    <citation type="journal article" date="2021" name="PeerJ">
        <title>Extensive microbial diversity within the chicken gut microbiome revealed by metagenomics and culture.</title>
        <authorList>
            <person name="Gilroy R."/>
            <person name="Ravi A."/>
            <person name="Getino M."/>
            <person name="Pursley I."/>
            <person name="Horton D.L."/>
            <person name="Alikhan N.F."/>
            <person name="Baker D."/>
            <person name="Gharbi K."/>
            <person name="Hall N."/>
            <person name="Watson M."/>
            <person name="Adriaenssens E.M."/>
            <person name="Foster-Nyarko E."/>
            <person name="Jarju S."/>
            <person name="Secka A."/>
            <person name="Antonio M."/>
            <person name="Oren A."/>
            <person name="Chaudhuri R.R."/>
            <person name="La Ragione R."/>
            <person name="Hildebrand F."/>
            <person name="Pallen M.J."/>
        </authorList>
    </citation>
    <scope>NUCLEOTIDE SEQUENCE</scope>
    <source>
        <strain evidence="1">D5-748</strain>
    </source>
</reference>
<evidence type="ECO:0000313" key="2">
    <source>
        <dbReference type="Proteomes" id="UP000823619"/>
    </source>
</evidence>
<name>A0A9D9ECT8_9BACT</name>
<gene>
    <name evidence="1" type="ORF">IAC23_08135</name>
</gene>
<evidence type="ECO:0000313" key="1">
    <source>
        <dbReference type="EMBL" id="MBO8445641.1"/>
    </source>
</evidence>
<protein>
    <recommendedName>
        <fullName evidence="3">DUF2931 family protein</fullName>
    </recommendedName>
</protein>
<dbReference type="EMBL" id="JADIMO010000100">
    <property type="protein sequence ID" value="MBO8445641.1"/>
    <property type="molecule type" value="Genomic_DNA"/>
</dbReference>
<dbReference type="AlphaFoldDB" id="A0A9D9ECT8"/>
<sequence>MGFIADKDGNEVHIPLQYPFQDVWGDCNIDYFSDCGLPCILKIVWLSIIEHSFYSAAYEFCQKDMALDSEQLIVGMAPYGGVAIWLKSEKKSVLITWFKGEKTKIKTADLVLAHPDMTIGEYCDYYINNDPQVKENLEKNGLPPKDLFDKYMQQFSYRYLPMFEKWDGEKWVPYEEGETAPEFVSIEEALFDGTHDKLNDGGLLKFHEAGKPKKLAVKWKMGRSEYSAYFWFGEEMIREIFGRFYGAHPDTRTDFLIHIDAESKKYELGLFRSGLKEPHVIPEKAYQLLVFKNRFEDFRSDNYSQERGAWIW</sequence>
<comment type="caution">
    <text evidence="1">The sequence shown here is derived from an EMBL/GenBank/DDBJ whole genome shotgun (WGS) entry which is preliminary data.</text>
</comment>
<accession>A0A9D9ECT8</accession>
<dbReference type="Proteomes" id="UP000823619">
    <property type="component" value="Unassembled WGS sequence"/>
</dbReference>
<evidence type="ECO:0008006" key="3">
    <source>
        <dbReference type="Google" id="ProtNLM"/>
    </source>
</evidence>
<organism evidence="1 2">
    <name type="scientific">Candidatus Cryptobacteroides merdavium</name>
    <dbReference type="NCBI Taxonomy" id="2840769"/>
    <lineage>
        <taxon>Bacteria</taxon>
        <taxon>Pseudomonadati</taxon>
        <taxon>Bacteroidota</taxon>
        <taxon>Bacteroidia</taxon>
        <taxon>Bacteroidales</taxon>
        <taxon>Candidatus Cryptobacteroides</taxon>
    </lineage>
</organism>